<dbReference type="EMBL" id="JAAVMX010000005">
    <property type="protein sequence ID" value="KAF4509175.1"/>
    <property type="molecule type" value="Genomic_DNA"/>
</dbReference>
<evidence type="ECO:0000313" key="2">
    <source>
        <dbReference type="EMBL" id="KAF4509175.1"/>
    </source>
</evidence>
<dbReference type="PANTHER" id="PTHR21015">
    <property type="entry name" value="UDP-N-ACETYLGLUCOSAMINE--N-ACETYLMURAMYL-(PENTAPEPTIDE) PYROPHOSPHORYL-UNDECAPRENOL N-ACETYLGLUCOSAMINE TRANSFERASE 1"/>
    <property type="match status" value="1"/>
</dbReference>
<dbReference type="Proteomes" id="UP000557566">
    <property type="component" value="Unassembled WGS sequence"/>
</dbReference>
<name>A0A8H4PRM7_9HYPO</name>
<evidence type="ECO:0000313" key="3">
    <source>
        <dbReference type="Proteomes" id="UP000557566"/>
    </source>
</evidence>
<dbReference type="Gene3D" id="3.40.50.2000">
    <property type="entry name" value="Glycogen Phosphorylase B"/>
    <property type="match status" value="3"/>
</dbReference>
<dbReference type="AlphaFoldDB" id="A0A8H4PRM7"/>
<gene>
    <name evidence="2" type="ORF">G6O67_005463</name>
</gene>
<dbReference type="Pfam" id="PF06722">
    <property type="entry name" value="EryCIII-like_C"/>
    <property type="match status" value="1"/>
</dbReference>
<feature type="domain" description="Erythromycin biosynthesis protein CIII-like C-terminal" evidence="1">
    <location>
        <begin position="330"/>
        <end position="444"/>
    </location>
</feature>
<keyword evidence="3" id="KW-1185">Reference proteome</keyword>
<evidence type="ECO:0000259" key="1">
    <source>
        <dbReference type="Pfam" id="PF06722"/>
    </source>
</evidence>
<organism evidence="2 3">
    <name type="scientific">Ophiocordyceps sinensis</name>
    <dbReference type="NCBI Taxonomy" id="72228"/>
    <lineage>
        <taxon>Eukaryota</taxon>
        <taxon>Fungi</taxon>
        <taxon>Dikarya</taxon>
        <taxon>Ascomycota</taxon>
        <taxon>Pezizomycotina</taxon>
        <taxon>Sordariomycetes</taxon>
        <taxon>Hypocreomycetidae</taxon>
        <taxon>Hypocreales</taxon>
        <taxon>Ophiocordycipitaceae</taxon>
        <taxon>Ophiocordyceps</taxon>
    </lineage>
</organism>
<sequence>MTPSSKAPAKKPLLFFTSFAGQGHTNPMLAIAASMVQRGYEVAYLCSAAFEDRIKNAGAEFFEIAWEHQFMSPEETANLASMEVGPRRLAMHIVYVFFKGLPMRAKAVAETLEKLRNRDPDRQIICLEDNLNMCTMPFRYGRPLPAGFDKPPKTIGISPVPLMIQSQDTGPFLLGLPPDSTESGRMRNRALNQLVNEGPMRPLIEAWEDALKACGCTVAPTGNPMTALFTAYDASFMLCSPSLEYPVSDLPGTVQFAGCLPRGKVSSTYEYPVWWPEVTANARGSTGSKKIIFVSQGTVNMDWDELVLPTLQAFAGRDDVLVIATLGFYGAKLDGAADVPANARVVDYLPYDAMLPLAHVFVSNAGYGAFRHAVMGGVATVFAGETEEKLEVAMRGEWAGFALNLKTQTPSPEKLRDGVTRVLNDEGYTTRADELRRENEALDCLSRIEKQIKRFTE</sequence>
<accession>A0A8H4PRM7</accession>
<reference evidence="2 3" key="1">
    <citation type="journal article" date="2020" name="Genome Biol. Evol.">
        <title>A new high-quality draft genome assembly of the Chinese cordyceps Ophiocordyceps sinensis.</title>
        <authorList>
            <person name="Shu R."/>
            <person name="Zhang J."/>
            <person name="Meng Q."/>
            <person name="Zhang H."/>
            <person name="Zhou G."/>
            <person name="Li M."/>
            <person name="Wu P."/>
            <person name="Zhao Y."/>
            <person name="Chen C."/>
            <person name="Qin Q."/>
        </authorList>
    </citation>
    <scope>NUCLEOTIDE SEQUENCE [LARGE SCALE GENOMIC DNA]</scope>
    <source>
        <strain evidence="2 3">IOZ07</strain>
    </source>
</reference>
<dbReference type="PANTHER" id="PTHR21015:SF22">
    <property type="entry name" value="GLYCOSYLTRANSFERASE"/>
    <property type="match status" value="1"/>
</dbReference>
<protein>
    <recommendedName>
        <fullName evidence="1">Erythromycin biosynthesis protein CIII-like C-terminal domain-containing protein</fullName>
    </recommendedName>
</protein>
<dbReference type="OrthoDB" id="5835829at2759"/>
<proteinExistence type="predicted"/>
<comment type="caution">
    <text evidence="2">The sequence shown here is derived from an EMBL/GenBank/DDBJ whole genome shotgun (WGS) entry which is preliminary data.</text>
</comment>
<dbReference type="GO" id="GO:0016757">
    <property type="term" value="F:glycosyltransferase activity"/>
    <property type="evidence" value="ECO:0007669"/>
    <property type="project" value="UniProtKB-ARBA"/>
</dbReference>
<dbReference type="SUPFAM" id="SSF53756">
    <property type="entry name" value="UDP-Glycosyltransferase/glycogen phosphorylase"/>
    <property type="match status" value="1"/>
</dbReference>
<dbReference type="InterPro" id="IPR010610">
    <property type="entry name" value="EryCIII-like_C"/>
</dbReference>